<name>A0A7S7ZR08_9BRAD</name>
<accession>A0A7S7ZR08</accession>
<keyword evidence="2" id="KW-1185">Reference proteome</keyword>
<evidence type="ECO:0000313" key="2">
    <source>
        <dbReference type="Proteomes" id="UP000593880"/>
    </source>
</evidence>
<reference evidence="1 2" key="1">
    <citation type="submission" date="2018-06" db="EMBL/GenBank/DDBJ databases">
        <title>Comparative genomics of rhizobia nodulating Arachis hypogaea in China.</title>
        <authorList>
            <person name="Li Y."/>
        </authorList>
    </citation>
    <scope>NUCLEOTIDE SEQUENCE [LARGE SCALE GENOMIC DNA]</scope>
    <source>
        <strain evidence="1 2">CCBAU 51658</strain>
    </source>
</reference>
<dbReference type="EMBL" id="CP030057">
    <property type="protein sequence ID" value="QOZ60126.1"/>
    <property type="molecule type" value="Genomic_DNA"/>
</dbReference>
<organism evidence="1 2">
    <name type="scientific">Bradyrhizobium guangdongense</name>
    <dbReference type="NCBI Taxonomy" id="1325090"/>
    <lineage>
        <taxon>Bacteria</taxon>
        <taxon>Pseudomonadati</taxon>
        <taxon>Pseudomonadota</taxon>
        <taxon>Alphaproteobacteria</taxon>
        <taxon>Hyphomicrobiales</taxon>
        <taxon>Nitrobacteraceae</taxon>
        <taxon>Bradyrhizobium</taxon>
    </lineage>
</organism>
<protein>
    <submittedName>
        <fullName evidence="1">Uncharacterized protein</fullName>
    </submittedName>
</protein>
<dbReference type="Proteomes" id="UP000593880">
    <property type="component" value="Chromosome"/>
</dbReference>
<gene>
    <name evidence="1" type="ORF">XH86_16385</name>
</gene>
<sequence>MMKMRSRVKPMSVQPVQDWLAQPISDKASYQGARRTVSAADADILRKRALKKQRALIGTLNERVRP</sequence>
<evidence type="ECO:0000313" key="1">
    <source>
        <dbReference type="EMBL" id="QOZ60126.1"/>
    </source>
</evidence>
<proteinExistence type="predicted"/>